<dbReference type="GO" id="GO:0046872">
    <property type="term" value="F:metal ion binding"/>
    <property type="evidence" value="ECO:0007669"/>
    <property type="project" value="UniProtKB-KW"/>
</dbReference>
<dbReference type="Proteomes" id="UP000278746">
    <property type="component" value="Unassembled WGS sequence"/>
</dbReference>
<dbReference type="OrthoDB" id="9792335at2"/>
<dbReference type="InterPro" id="IPR036264">
    <property type="entry name" value="Bact_exopeptidase_dim_dom"/>
</dbReference>
<dbReference type="InterPro" id="IPR050072">
    <property type="entry name" value="Peptidase_M20A"/>
</dbReference>
<evidence type="ECO:0000256" key="2">
    <source>
        <dbReference type="ARBA" id="ARBA00001947"/>
    </source>
</evidence>
<gene>
    <name evidence="9" type="ORF">EBO34_04575</name>
</gene>
<comment type="similarity">
    <text evidence="3">Belongs to the peptidase M20A family.</text>
</comment>
<feature type="domain" description="Peptidase M20 dimerisation" evidence="8">
    <location>
        <begin position="202"/>
        <end position="314"/>
    </location>
</feature>
<dbReference type="PANTHER" id="PTHR43808:SF25">
    <property type="entry name" value="PEPTIDASE M20 DIMERISATION DOMAIN-CONTAINING PROTEIN"/>
    <property type="match status" value="1"/>
</dbReference>
<evidence type="ECO:0000313" key="9">
    <source>
        <dbReference type="EMBL" id="RNA69228.1"/>
    </source>
</evidence>
<dbReference type="InterPro" id="IPR010182">
    <property type="entry name" value="ArgE/DapE"/>
</dbReference>
<name>A0A3M7TUA8_9BACI</name>
<dbReference type="Gene3D" id="3.30.70.360">
    <property type="match status" value="1"/>
</dbReference>
<evidence type="ECO:0000256" key="1">
    <source>
        <dbReference type="ARBA" id="ARBA00001941"/>
    </source>
</evidence>
<comment type="cofactor">
    <cofactor evidence="2">
        <name>Zn(2+)</name>
        <dbReference type="ChEBI" id="CHEBI:29105"/>
    </cofactor>
</comment>
<keyword evidence="4" id="KW-0479">Metal-binding</keyword>
<dbReference type="SUPFAM" id="SSF53187">
    <property type="entry name" value="Zn-dependent exopeptidases"/>
    <property type="match status" value="1"/>
</dbReference>
<dbReference type="AlphaFoldDB" id="A0A3M7TUA8"/>
<dbReference type="Pfam" id="PF07687">
    <property type="entry name" value="M20_dimer"/>
    <property type="match status" value="1"/>
</dbReference>
<evidence type="ECO:0000256" key="4">
    <source>
        <dbReference type="ARBA" id="ARBA00022723"/>
    </source>
</evidence>
<protein>
    <submittedName>
        <fullName evidence="9">Peptidase</fullName>
    </submittedName>
</protein>
<evidence type="ECO:0000313" key="10">
    <source>
        <dbReference type="Proteomes" id="UP000278746"/>
    </source>
</evidence>
<comment type="caution">
    <text evidence="9">The sequence shown here is derived from an EMBL/GenBank/DDBJ whole genome shotgun (WGS) entry which is preliminary data.</text>
</comment>
<keyword evidence="10" id="KW-1185">Reference proteome</keyword>
<dbReference type="NCBIfam" id="NF005373">
    <property type="entry name" value="PRK06915.1"/>
    <property type="match status" value="1"/>
</dbReference>
<evidence type="ECO:0000256" key="3">
    <source>
        <dbReference type="ARBA" id="ARBA00006247"/>
    </source>
</evidence>
<reference evidence="9 10" key="1">
    <citation type="submission" date="2018-10" db="EMBL/GenBank/DDBJ databases">
        <title>Bacillus Keqinensis sp. nov., a moderately halophilic bacterium isolated from a saline-alkaline lake.</title>
        <authorList>
            <person name="Wang H."/>
        </authorList>
    </citation>
    <scope>NUCLEOTIDE SEQUENCE [LARGE SCALE GENOMIC DNA]</scope>
    <source>
        <strain evidence="9 10">KQ-3</strain>
    </source>
</reference>
<keyword evidence="5" id="KW-0378">Hydrolase</keyword>
<sequence length="433" mass="47662">MDRKQKEVISWIKKSETEAVELLQRFIREPSTQMNEAGIQNLVASKLDSIGCTVDMWEPGGEELTNHKAFISPRGNFTGSPNVVGVKKGKGKGKSLVLNGHVDVVPEGDLKDWHTDPYSGEFRDGRIYGRGATDMKGGNVAMLLAMEALHECGVQLKGDLIFQSVIEEESGGAGTLAAILRGYTADAAIIPEPTNMKIFPKQQGSMWFRLFVKGKAAHGGTRYEGVSAIEKAQCVLNELRELEAVRNKRIKDPLYSQIPIPIPINVGVIEGGDWPSSVSDLVKIEGRCGISPDETVEEVQEEFCNHLNRLAEKDPWFMDYPVDIEWFGARWLPGAIPQDHPLLSILTKQYEHICQQPPKVEASPWGTDGGLLTNIGNTPSIVFGPGVTQMAHFSNEYIELSSVLDCAAIITLTIMDWCEQPKEDQSDEKTSAG</sequence>
<dbReference type="Pfam" id="PF01546">
    <property type="entry name" value="Peptidase_M20"/>
    <property type="match status" value="1"/>
</dbReference>
<dbReference type="Gene3D" id="3.40.630.10">
    <property type="entry name" value="Zn peptidases"/>
    <property type="match status" value="1"/>
</dbReference>
<organism evidence="9 10">
    <name type="scientific">Alteribacter keqinensis</name>
    <dbReference type="NCBI Taxonomy" id="2483800"/>
    <lineage>
        <taxon>Bacteria</taxon>
        <taxon>Bacillati</taxon>
        <taxon>Bacillota</taxon>
        <taxon>Bacilli</taxon>
        <taxon>Bacillales</taxon>
        <taxon>Bacillaceae</taxon>
        <taxon>Alteribacter</taxon>
    </lineage>
</organism>
<dbReference type="NCBIfam" id="TIGR01910">
    <property type="entry name" value="DapE-ArgE"/>
    <property type="match status" value="1"/>
</dbReference>
<dbReference type="RefSeq" id="WP_122896749.1">
    <property type="nucleotide sequence ID" value="NZ_RHIB01000001.1"/>
</dbReference>
<accession>A0A3M7TUA8</accession>
<dbReference type="InterPro" id="IPR011650">
    <property type="entry name" value="Peptidase_M20_dimer"/>
</dbReference>
<comment type="cofactor">
    <cofactor evidence="1">
        <name>Co(2+)</name>
        <dbReference type="ChEBI" id="CHEBI:48828"/>
    </cofactor>
</comment>
<evidence type="ECO:0000256" key="7">
    <source>
        <dbReference type="ARBA" id="ARBA00023285"/>
    </source>
</evidence>
<evidence type="ECO:0000256" key="6">
    <source>
        <dbReference type="ARBA" id="ARBA00022833"/>
    </source>
</evidence>
<dbReference type="EMBL" id="RHIB01000001">
    <property type="protein sequence ID" value="RNA69228.1"/>
    <property type="molecule type" value="Genomic_DNA"/>
</dbReference>
<dbReference type="GO" id="GO:0016787">
    <property type="term" value="F:hydrolase activity"/>
    <property type="evidence" value="ECO:0007669"/>
    <property type="project" value="UniProtKB-KW"/>
</dbReference>
<proteinExistence type="inferred from homology"/>
<dbReference type="PANTHER" id="PTHR43808">
    <property type="entry name" value="ACETYLORNITHINE DEACETYLASE"/>
    <property type="match status" value="1"/>
</dbReference>
<evidence type="ECO:0000259" key="8">
    <source>
        <dbReference type="Pfam" id="PF07687"/>
    </source>
</evidence>
<keyword evidence="6" id="KW-0862">Zinc</keyword>
<evidence type="ECO:0000256" key="5">
    <source>
        <dbReference type="ARBA" id="ARBA00022801"/>
    </source>
</evidence>
<dbReference type="SUPFAM" id="SSF55031">
    <property type="entry name" value="Bacterial exopeptidase dimerisation domain"/>
    <property type="match status" value="1"/>
</dbReference>
<keyword evidence="7" id="KW-0170">Cobalt</keyword>
<dbReference type="InterPro" id="IPR002933">
    <property type="entry name" value="Peptidase_M20"/>
</dbReference>